<protein>
    <submittedName>
        <fullName evidence="1">Uncharacterized protein</fullName>
    </submittedName>
</protein>
<dbReference type="InParanoid" id="K3ZPL9"/>
<evidence type="ECO:0000313" key="1">
    <source>
        <dbReference type="EnsemblPlants" id="KQK95056"/>
    </source>
</evidence>
<reference evidence="1" key="2">
    <citation type="submission" date="2018-08" db="UniProtKB">
        <authorList>
            <consortium name="EnsemblPlants"/>
        </authorList>
    </citation>
    <scope>IDENTIFICATION</scope>
    <source>
        <strain evidence="1">Yugu1</strain>
    </source>
</reference>
<dbReference type="EnsemblPlants" id="KQK95056">
    <property type="protein sequence ID" value="KQK95056"/>
    <property type="gene ID" value="SETIT_028549mg"/>
</dbReference>
<sequence>MNGSMLVFFFLVTAWNFEVGLQSKVIFATRVKSPFFCFEQLLWVYMDLFVLMFHR</sequence>
<dbReference type="HOGENOM" id="CLU_3036006_0_0_1"/>
<dbReference type="Proteomes" id="UP000004995">
    <property type="component" value="Unassembled WGS sequence"/>
</dbReference>
<dbReference type="AlphaFoldDB" id="K3ZPL9"/>
<dbReference type="Gramene" id="KQK95056">
    <property type="protein sequence ID" value="KQK95056"/>
    <property type="gene ID" value="SETIT_028549mg"/>
</dbReference>
<keyword evidence="2" id="KW-1185">Reference proteome</keyword>
<accession>K3ZPL9</accession>
<dbReference type="EMBL" id="AGNK02005066">
    <property type="status" value="NOT_ANNOTATED_CDS"/>
    <property type="molecule type" value="Genomic_DNA"/>
</dbReference>
<evidence type="ECO:0000313" key="2">
    <source>
        <dbReference type="Proteomes" id="UP000004995"/>
    </source>
</evidence>
<organism evidence="1 2">
    <name type="scientific">Setaria italica</name>
    <name type="common">Foxtail millet</name>
    <name type="synonym">Panicum italicum</name>
    <dbReference type="NCBI Taxonomy" id="4555"/>
    <lineage>
        <taxon>Eukaryota</taxon>
        <taxon>Viridiplantae</taxon>
        <taxon>Streptophyta</taxon>
        <taxon>Embryophyta</taxon>
        <taxon>Tracheophyta</taxon>
        <taxon>Spermatophyta</taxon>
        <taxon>Magnoliopsida</taxon>
        <taxon>Liliopsida</taxon>
        <taxon>Poales</taxon>
        <taxon>Poaceae</taxon>
        <taxon>PACMAD clade</taxon>
        <taxon>Panicoideae</taxon>
        <taxon>Panicodae</taxon>
        <taxon>Paniceae</taxon>
        <taxon>Cenchrinae</taxon>
        <taxon>Setaria</taxon>
    </lineage>
</organism>
<name>K3ZPL9_SETIT</name>
<proteinExistence type="predicted"/>
<reference evidence="2" key="1">
    <citation type="journal article" date="2012" name="Nat. Biotechnol.">
        <title>Reference genome sequence of the model plant Setaria.</title>
        <authorList>
            <person name="Bennetzen J.L."/>
            <person name="Schmutz J."/>
            <person name="Wang H."/>
            <person name="Percifield R."/>
            <person name="Hawkins J."/>
            <person name="Pontaroli A.C."/>
            <person name="Estep M."/>
            <person name="Feng L."/>
            <person name="Vaughn J.N."/>
            <person name="Grimwood J."/>
            <person name="Jenkins J."/>
            <person name="Barry K."/>
            <person name="Lindquist E."/>
            <person name="Hellsten U."/>
            <person name="Deshpande S."/>
            <person name="Wang X."/>
            <person name="Wu X."/>
            <person name="Mitros T."/>
            <person name="Triplett J."/>
            <person name="Yang X."/>
            <person name="Ye C.Y."/>
            <person name="Mauro-Herrera M."/>
            <person name="Wang L."/>
            <person name="Li P."/>
            <person name="Sharma M."/>
            <person name="Sharma R."/>
            <person name="Ronald P.C."/>
            <person name="Panaud O."/>
            <person name="Kellogg E.A."/>
            <person name="Brutnell T.P."/>
            <person name="Doust A.N."/>
            <person name="Tuskan G.A."/>
            <person name="Rokhsar D."/>
            <person name="Devos K.M."/>
        </authorList>
    </citation>
    <scope>NUCLEOTIDE SEQUENCE [LARGE SCALE GENOMIC DNA]</scope>
    <source>
        <strain evidence="2">cv. Yugu1</strain>
    </source>
</reference>